<dbReference type="WBParaSite" id="mrna-Wban_02307">
    <property type="protein sequence ID" value="mrna-Wban_02307"/>
    <property type="gene ID" value="Wban_02307"/>
</dbReference>
<evidence type="ECO:0000256" key="3">
    <source>
        <dbReference type="SAM" id="MobiDB-lite"/>
    </source>
</evidence>
<organism evidence="6">
    <name type="scientific">Wuchereria bancrofti</name>
    <dbReference type="NCBI Taxonomy" id="6293"/>
    <lineage>
        <taxon>Eukaryota</taxon>
        <taxon>Metazoa</taxon>
        <taxon>Ecdysozoa</taxon>
        <taxon>Nematoda</taxon>
        <taxon>Chromadorea</taxon>
        <taxon>Rhabditida</taxon>
        <taxon>Spirurina</taxon>
        <taxon>Spiruromorpha</taxon>
        <taxon>Filarioidea</taxon>
        <taxon>Onchocercidae</taxon>
        <taxon>Wuchereria</taxon>
    </lineage>
</organism>
<evidence type="ECO:0000313" key="5">
    <source>
        <dbReference type="Proteomes" id="UP000093561"/>
    </source>
</evidence>
<feature type="region of interest" description="Disordered" evidence="3">
    <location>
        <begin position="394"/>
        <end position="423"/>
    </location>
</feature>
<dbReference type="InterPro" id="IPR036142">
    <property type="entry name" value="ENT_dom-like_sf"/>
</dbReference>
<dbReference type="InterPro" id="IPR005491">
    <property type="entry name" value="ENT_dom"/>
</dbReference>
<dbReference type="SUPFAM" id="SSF158639">
    <property type="entry name" value="ENT-like"/>
    <property type="match status" value="1"/>
</dbReference>
<dbReference type="WBParaSite" id="maker-PairedContig_5954-snap-gene-0.6-mRNA-1">
    <property type="protein sequence ID" value="maker-PairedContig_5954-snap-gene-0.6-mRNA-1"/>
    <property type="gene ID" value="maker-PairedContig_5954-snap-gene-0.6"/>
</dbReference>
<dbReference type="Pfam" id="PF03735">
    <property type="entry name" value="ENT"/>
    <property type="match status" value="1"/>
</dbReference>
<dbReference type="PROSITE" id="PS51138">
    <property type="entry name" value="ENT"/>
    <property type="match status" value="1"/>
</dbReference>
<accession>A0A1I8EWI0</accession>
<name>A0A1I8EWI0_WUCBA</name>
<dbReference type="PANTHER" id="PTHR16500:SF3">
    <property type="entry name" value="BRCA2-INTERACTING TRANSCRIPTIONAL REPRESSOR EMSY"/>
    <property type="match status" value="1"/>
</dbReference>
<dbReference type="SMART" id="SM01191">
    <property type="entry name" value="ENT"/>
    <property type="match status" value="1"/>
</dbReference>
<evidence type="ECO:0000313" key="6">
    <source>
        <dbReference type="WBParaSite" id="maker-PairedContig_5954-snap-gene-0.6-mRNA-1"/>
    </source>
</evidence>
<dbReference type="Proteomes" id="UP000093561">
    <property type="component" value="Unassembled WGS sequence"/>
</dbReference>
<dbReference type="GO" id="GO:0005654">
    <property type="term" value="C:nucleoplasm"/>
    <property type="evidence" value="ECO:0007669"/>
    <property type="project" value="TreeGrafter"/>
</dbReference>
<evidence type="ECO:0000256" key="2">
    <source>
        <dbReference type="ARBA" id="ARBA00023242"/>
    </source>
</evidence>
<evidence type="ECO:0000313" key="7">
    <source>
        <dbReference type="WBParaSite" id="mrna-Wban_02307"/>
    </source>
</evidence>
<dbReference type="AlphaFoldDB" id="A0A1I8EWI0"/>
<dbReference type="STRING" id="6293.A0A1I8EWI0"/>
<dbReference type="PANTHER" id="PTHR16500">
    <property type="entry name" value="BRCA2-INTERACTING TRANSCRIPTIONAL REPRESSOR EMSY"/>
    <property type="match status" value="1"/>
</dbReference>
<proteinExistence type="predicted"/>
<sequence>MKLIKLVFKMKQLSFAYTYCSSVKICYSVQDRLGLRNAMLMDQQKFPMSSRVKTATKEQKKNEIVTVNEKLTKERVIVRNSTYDEEDCSYMLRVLEKNAFSTVVSAFRAQGMLNGYKRVLLEHLKTALFISDEFYHAEMRQAANDEMLTKIAQTLSPSYDTYAQWGIEGLDPMPHYGNIPIQEDIGNDNEDKNIANELLRLAKTHNERLRDANTALHEMITLPKIPYVPERLRLLLRETENDYEGRIDILHSGEYESSTRTRTSCVTSSLIKSETLPFDKTQQFAKITQNAEELYVANLNQKTTFCYDMTPSTSTARPSSFELTTSCPSSSSSSTPVITSADQGVLISKCGLQGEEDFDSQIAGEYLRPKKRRLRQRDLSATCARVLPFRFQSSARGQKSKPIRGNPDRRPPKQASPSDISSFTSISSLPINSSVIGTHSSHATALSTFCTIPTSSAASNSGRLHQIPHLFTSGVVIKRTRTLSSGGNESVILDGSSTFPRQLSNSQNLFRIQQPLQRAYIRSSSGQRFYASPIVSAYSNPTRPYYGNPNTVVGFMRSLSSGSLRSSYTISSGPSTSSTCHLQPQTITSSEIQRLVAQAAASSQPQQYRTIRRPPPRPVVLTSSSRFSVANQHQGFSTSVAPFINVAEMTGVNSCSVQQQQQLAVHPLRVTRRAVSSPCTVIAATQCAHTVPSRTLDNSTSLTANAQLQHIDSGNLEVQQSDLDTIAAVNSITQGNDGAMKQRRTADIDRSAVTVNPDEASSQVRLECDEMLLPESRYILPDHDNSASVQLAQLQQRGVSEEVPMIVSYSAENQDQNLNHATHVVPEQYAIGLIHQEGQNVINYVTASRCIQ</sequence>
<dbReference type="GO" id="GO:0006355">
    <property type="term" value="P:regulation of DNA-templated transcription"/>
    <property type="evidence" value="ECO:0007669"/>
    <property type="project" value="InterPro"/>
</dbReference>
<evidence type="ECO:0000256" key="1">
    <source>
        <dbReference type="ARBA" id="ARBA00004123"/>
    </source>
</evidence>
<protein>
    <submittedName>
        <fullName evidence="6 7">ENT domain-containing protein</fullName>
    </submittedName>
</protein>
<reference evidence="5" key="1">
    <citation type="submission" date="2015-03" db="EMBL/GenBank/DDBJ databases">
        <title>Wuchereria bancrofti Genome Sequencing Papua New Guinea Strain.</title>
        <authorList>
            <person name="Small S.T."/>
            <person name="Serre D."/>
            <person name="Zimmerman P.A."/>
        </authorList>
    </citation>
    <scope>NUCLEOTIDE SEQUENCE [LARGE SCALE GENOMIC DNA]</scope>
    <source>
        <strain evidence="5">pt0022</strain>
    </source>
</reference>
<reference evidence="6" key="3">
    <citation type="submission" date="2016-11" db="UniProtKB">
        <authorList>
            <consortium name="WormBaseParasite"/>
        </authorList>
    </citation>
    <scope>IDENTIFICATION</scope>
    <source>
        <strain evidence="6 7">pt0022</strain>
    </source>
</reference>
<dbReference type="Gene3D" id="1.10.1240.40">
    <property type="entry name" value="ENT domain"/>
    <property type="match status" value="1"/>
</dbReference>
<evidence type="ECO:0000259" key="4">
    <source>
        <dbReference type="PROSITE" id="PS51138"/>
    </source>
</evidence>
<feature type="domain" description="ENT" evidence="4">
    <location>
        <begin position="88"/>
        <end position="173"/>
    </location>
</feature>
<reference evidence="5" key="2">
    <citation type="journal article" date="2016" name="Mol. Ecol.">
        <title>Population genomics of the filarial nematode parasite Wuchereria bancrofti from mosquitoes.</title>
        <authorList>
            <person name="Small S.T."/>
            <person name="Reimer L.J."/>
            <person name="Tisch D.J."/>
            <person name="King C.L."/>
            <person name="Christensen B.M."/>
            <person name="Siba P.M."/>
            <person name="Kazura J.W."/>
            <person name="Serre D."/>
            <person name="Zimmerman P.A."/>
        </authorList>
    </citation>
    <scope>NUCLEOTIDE SEQUENCE</scope>
    <source>
        <strain evidence="5">pt0022</strain>
    </source>
</reference>
<dbReference type="InterPro" id="IPR033482">
    <property type="entry name" value="EMSY"/>
</dbReference>
<keyword evidence="2" id="KW-0539">Nucleus</keyword>
<comment type="subcellular location">
    <subcellularLocation>
        <location evidence="1">Nucleus</location>
    </subcellularLocation>
</comment>